<dbReference type="InterPro" id="IPR003597">
    <property type="entry name" value="Ig_C1-set"/>
</dbReference>
<dbReference type="GO" id="GO:0016020">
    <property type="term" value="C:membrane"/>
    <property type="evidence" value="ECO:0007669"/>
    <property type="project" value="UniProtKB-SubCell"/>
</dbReference>
<dbReference type="SUPFAM" id="SSF48726">
    <property type="entry name" value="Immunoglobulin"/>
    <property type="match status" value="2"/>
</dbReference>
<accession>A0A4W3JBI4</accession>
<dbReference type="SMART" id="SM00409">
    <property type="entry name" value="IG"/>
    <property type="match status" value="1"/>
</dbReference>
<keyword evidence="6" id="KW-0393">Immunoglobulin domain</keyword>
<keyword evidence="4" id="KW-0472">Membrane</keyword>
<comment type="subcellular location">
    <subcellularLocation>
        <location evidence="1">Membrane</location>
    </subcellularLocation>
</comment>
<evidence type="ECO:0000256" key="1">
    <source>
        <dbReference type="ARBA" id="ARBA00004370"/>
    </source>
</evidence>
<sequence length="253" mass="29042">NVNLRLVTLNHGNILIKKIGHFKHINCQPRLSLTSKLNKTVQIPCIIDSKTLNTDFVHWYRKSADKKLQWILYFQNQQKKEIDSAFKARFFVEKVEQTKSCNLIILDTREADTGVYYCKIFGTGTKLLVTGKNINETDTEFLLVCLITGFYPDVIKVYWKPDGEQSKWETDPVEKENGETSYVISRFNVTQLQWKNSKVICGVQHESSKDNIEVHANGKKTSPKGTVRVSILIMSKTARKLSNCCKTKHKALL</sequence>
<feature type="domain" description="Ig-like" evidence="7">
    <location>
        <begin position="143"/>
        <end position="213"/>
    </location>
</feature>
<dbReference type="AlphaFoldDB" id="A0A4W3JBI4"/>
<dbReference type="Ensembl" id="ENSCMIT00000035975.1">
    <property type="protein sequence ID" value="ENSCMIP00000035448.1"/>
    <property type="gene ID" value="ENSCMIG00000014996.1"/>
</dbReference>
<dbReference type="InterPro" id="IPR003599">
    <property type="entry name" value="Ig_sub"/>
</dbReference>
<evidence type="ECO:0000256" key="2">
    <source>
        <dbReference type="ARBA" id="ARBA00022692"/>
    </source>
</evidence>
<reference evidence="9" key="1">
    <citation type="journal article" date="2006" name="Science">
        <title>Ancient noncoding elements conserved in the human genome.</title>
        <authorList>
            <person name="Venkatesh B."/>
            <person name="Kirkness E.F."/>
            <person name="Loh Y.H."/>
            <person name="Halpern A.L."/>
            <person name="Lee A.P."/>
            <person name="Johnson J."/>
            <person name="Dandona N."/>
            <person name="Viswanathan L.D."/>
            <person name="Tay A."/>
            <person name="Venter J.C."/>
            <person name="Strausberg R.L."/>
            <person name="Brenner S."/>
        </authorList>
    </citation>
    <scope>NUCLEOTIDE SEQUENCE [LARGE SCALE GENOMIC DNA]</scope>
</reference>
<dbReference type="InterPro" id="IPR007110">
    <property type="entry name" value="Ig-like_dom"/>
</dbReference>
<dbReference type="SMART" id="SM00406">
    <property type="entry name" value="IGv"/>
    <property type="match status" value="1"/>
</dbReference>
<dbReference type="Pfam" id="PF07654">
    <property type="entry name" value="C1-set"/>
    <property type="match status" value="1"/>
</dbReference>
<keyword evidence="2" id="KW-0812">Transmembrane</keyword>
<dbReference type="InterPro" id="IPR013783">
    <property type="entry name" value="Ig-like_fold"/>
</dbReference>
<dbReference type="GeneTree" id="ENSGT01110000268850"/>
<evidence type="ECO:0000256" key="3">
    <source>
        <dbReference type="ARBA" id="ARBA00022989"/>
    </source>
</evidence>
<evidence type="ECO:0000256" key="4">
    <source>
        <dbReference type="ARBA" id="ARBA00023136"/>
    </source>
</evidence>
<protein>
    <recommendedName>
        <fullName evidence="7">Ig-like domain-containing protein</fullName>
    </recommendedName>
</protein>
<dbReference type="InterPro" id="IPR036179">
    <property type="entry name" value="Ig-like_dom_sf"/>
</dbReference>
<dbReference type="Gene3D" id="2.60.40.10">
    <property type="entry name" value="Immunoglobulins"/>
    <property type="match status" value="2"/>
</dbReference>
<dbReference type="SMART" id="SM00407">
    <property type="entry name" value="IGc1"/>
    <property type="match status" value="1"/>
</dbReference>
<reference evidence="9" key="3">
    <citation type="journal article" date="2014" name="Nature">
        <title>Elephant shark genome provides unique insights into gnathostome evolution.</title>
        <authorList>
            <consortium name="International Elephant Shark Genome Sequencing Consortium"/>
            <person name="Venkatesh B."/>
            <person name="Lee A.P."/>
            <person name="Ravi V."/>
            <person name="Maurya A.K."/>
            <person name="Lian M.M."/>
            <person name="Swann J.B."/>
            <person name="Ohta Y."/>
            <person name="Flajnik M.F."/>
            <person name="Sutoh Y."/>
            <person name="Kasahara M."/>
            <person name="Hoon S."/>
            <person name="Gangu V."/>
            <person name="Roy S.W."/>
            <person name="Irimia M."/>
            <person name="Korzh V."/>
            <person name="Kondrychyn I."/>
            <person name="Lim Z.W."/>
            <person name="Tay B.H."/>
            <person name="Tohari S."/>
            <person name="Kong K.W."/>
            <person name="Ho S."/>
            <person name="Lorente-Galdos B."/>
            <person name="Quilez J."/>
            <person name="Marques-Bonet T."/>
            <person name="Raney B.J."/>
            <person name="Ingham P.W."/>
            <person name="Tay A."/>
            <person name="Hillier L.W."/>
            <person name="Minx P."/>
            <person name="Boehm T."/>
            <person name="Wilson R.K."/>
            <person name="Brenner S."/>
            <person name="Warren W.C."/>
        </authorList>
    </citation>
    <scope>NUCLEOTIDE SEQUENCE [LARGE SCALE GENOMIC DNA]</scope>
</reference>
<organism evidence="8 9">
    <name type="scientific">Callorhinchus milii</name>
    <name type="common">Ghost shark</name>
    <dbReference type="NCBI Taxonomy" id="7868"/>
    <lineage>
        <taxon>Eukaryota</taxon>
        <taxon>Metazoa</taxon>
        <taxon>Chordata</taxon>
        <taxon>Craniata</taxon>
        <taxon>Vertebrata</taxon>
        <taxon>Chondrichthyes</taxon>
        <taxon>Holocephali</taxon>
        <taxon>Chimaeriformes</taxon>
        <taxon>Callorhinchidae</taxon>
        <taxon>Callorhinchus</taxon>
    </lineage>
</organism>
<keyword evidence="5" id="KW-0675">Receptor</keyword>
<dbReference type="Pfam" id="PF07686">
    <property type="entry name" value="V-set"/>
    <property type="match status" value="1"/>
</dbReference>
<reference evidence="9" key="2">
    <citation type="journal article" date="2007" name="PLoS Biol.">
        <title>Survey sequencing and comparative analysis of the elephant shark (Callorhinchus milii) genome.</title>
        <authorList>
            <person name="Venkatesh B."/>
            <person name="Kirkness E.F."/>
            <person name="Loh Y.H."/>
            <person name="Halpern A.L."/>
            <person name="Lee A.P."/>
            <person name="Johnson J."/>
            <person name="Dandona N."/>
            <person name="Viswanathan L.D."/>
            <person name="Tay A."/>
            <person name="Venter J.C."/>
            <person name="Strausberg R.L."/>
            <person name="Brenner S."/>
        </authorList>
    </citation>
    <scope>NUCLEOTIDE SEQUENCE [LARGE SCALE GENOMIC DNA]</scope>
</reference>
<dbReference type="PANTHER" id="PTHR19256:SF65">
    <property type="entry name" value="T CELL RECEPTOR GAMMA CONSTANT 1-RELATED"/>
    <property type="match status" value="1"/>
</dbReference>
<evidence type="ECO:0000256" key="5">
    <source>
        <dbReference type="ARBA" id="ARBA00023170"/>
    </source>
</evidence>
<evidence type="ECO:0000256" key="6">
    <source>
        <dbReference type="ARBA" id="ARBA00023319"/>
    </source>
</evidence>
<dbReference type="PANTHER" id="PTHR19256">
    <property type="entry name" value="T-CELL RECEPTOR GAMMA CHAIN"/>
    <property type="match status" value="1"/>
</dbReference>
<keyword evidence="9" id="KW-1185">Reference proteome</keyword>
<dbReference type="InterPro" id="IPR013106">
    <property type="entry name" value="Ig_V-set"/>
</dbReference>
<name>A0A4W3JBI4_CALMI</name>
<dbReference type="PROSITE" id="PS50835">
    <property type="entry name" value="IG_LIKE"/>
    <property type="match status" value="2"/>
</dbReference>
<dbReference type="InterPro" id="IPR051117">
    <property type="entry name" value="TRG_var/const_region"/>
</dbReference>
<keyword evidence="3" id="KW-1133">Transmembrane helix</keyword>
<dbReference type="CDD" id="cd00098">
    <property type="entry name" value="IgC1"/>
    <property type="match status" value="1"/>
</dbReference>
<reference evidence="8" key="4">
    <citation type="submission" date="2025-08" db="UniProtKB">
        <authorList>
            <consortium name="Ensembl"/>
        </authorList>
    </citation>
    <scope>IDENTIFICATION</scope>
</reference>
<feature type="domain" description="Ig-like" evidence="7">
    <location>
        <begin position="29"/>
        <end position="135"/>
    </location>
</feature>
<evidence type="ECO:0000313" key="9">
    <source>
        <dbReference type="Proteomes" id="UP000314986"/>
    </source>
</evidence>
<evidence type="ECO:0000313" key="8">
    <source>
        <dbReference type="Ensembl" id="ENSCMIP00000035448.1"/>
    </source>
</evidence>
<reference evidence="8" key="5">
    <citation type="submission" date="2025-09" db="UniProtKB">
        <authorList>
            <consortium name="Ensembl"/>
        </authorList>
    </citation>
    <scope>IDENTIFICATION</scope>
</reference>
<evidence type="ECO:0000259" key="7">
    <source>
        <dbReference type="PROSITE" id="PS50835"/>
    </source>
</evidence>
<dbReference type="Proteomes" id="UP000314986">
    <property type="component" value="Unassembled WGS sequence"/>
</dbReference>
<proteinExistence type="predicted"/>